<dbReference type="Pfam" id="PF00226">
    <property type="entry name" value="DnaJ"/>
    <property type="match status" value="1"/>
</dbReference>
<sequence>MSSKNHYQLFGLSSTASPVEIEAAYQRVKGLYQRNGVSDEARLDALAQAYSVLSDPLRRRIYDRSLEQDSPMIDEAEPVGTANLGLRLRWLAVALSLLLLALATVWWVRQRPTEPVPVDAAVVLEGHKPVAAAPDAPASANGPDQGKWQRKYAELVELQAHLREREQQLHSWRNKQLSRRDSETDGETDQLDNERYERTLQHEIEWLTMRIDIINQVELKAAAQGTLMKRQVYQPPVS</sequence>
<keyword evidence="2" id="KW-1133">Transmembrane helix</keyword>
<evidence type="ECO:0000313" key="4">
    <source>
        <dbReference type="EMBL" id="MFC4161090.1"/>
    </source>
</evidence>
<dbReference type="RefSeq" id="WP_378166633.1">
    <property type="nucleotide sequence ID" value="NZ_JBHSBU010000001.1"/>
</dbReference>
<evidence type="ECO:0000256" key="2">
    <source>
        <dbReference type="SAM" id="Phobius"/>
    </source>
</evidence>
<dbReference type="PROSITE" id="PS50076">
    <property type="entry name" value="DNAJ_2"/>
    <property type="match status" value="1"/>
</dbReference>
<evidence type="ECO:0000313" key="5">
    <source>
        <dbReference type="Proteomes" id="UP001595791"/>
    </source>
</evidence>
<feature type="transmembrane region" description="Helical" evidence="2">
    <location>
        <begin position="90"/>
        <end position="108"/>
    </location>
</feature>
<gene>
    <name evidence="4" type="ORF">ACFOW7_17270</name>
</gene>
<keyword evidence="2" id="KW-0812">Transmembrane</keyword>
<dbReference type="PRINTS" id="PR00625">
    <property type="entry name" value="JDOMAIN"/>
</dbReference>
<proteinExistence type="predicted"/>
<dbReference type="SUPFAM" id="SSF46565">
    <property type="entry name" value="Chaperone J-domain"/>
    <property type="match status" value="1"/>
</dbReference>
<reference evidence="5" key="1">
    <citation type="journal article" date="2019" name="Int. J. Syst. Evol. Microbiol.">
        <title>The Global Catalogue of Microorganisms (GCM) 10K type strain sequencing project: providing services to taxonomists for standard genome sequencing and annotation.</title>
        <authorList>
            <consortium name="The Broad Institute Genomics Platform"/>
            <consortium name="The Broad Institute Genome Sequencing Center for Infectious Disease"/>
            <person name="Wu L."/>
            <person name="Ma J."/>
        </authorList>
    </citation>
    <scope>NUCLEOTIDE SEQUENCE [LARGE SCALE GENOMIC DNA]</scope>
    <source>
        <strain evidence="5">LMG 29894</strain>
    </source>
</reference>
<dbReference type="EMBL" id="JBHSBU010000001">
    <property type="protein sequence ID" value="MFC4161090.1"/>
    <property type="molecule type" value="Genomic_DNA"/>
</dbReference>
<feature type="domain" description="J" evidence="3">
    <location>
        <begin position="5"/>
        <end position="66"/>
    </location>
</feature>
<evidence type="ECO:0000259" key="3">
    <source>
        <dbReference type="PROSITE" id="PS50076"/>
    </source>
</evidence>
<name>A0ABV8MVU5_9NEIS</name>
<dbReference type="Gene3D" id="1.10.287.110">
    <property type="entry name" value="DnaJ domain"/>
    <property type="match status" value="1"/>
</dbReference>
<dbReference type="CDD" id="cd06257">
    <property type="entry name" value="DnaJ"/>
    <property type="match status" value="1"/>
</dbReference>
<keyword evidence="2" id="KW-0472">Membrane</keyword>
<dbReference type="InterPro" id="IPR036869">
    <property type="entry name" value="J_dom_sf"/>
</dbReference>
<dbReference type="Proteomes" id="UP001595791">
    <property type="component" value="Unassembled WGS sequence"/>
</dbReference>
<evidence type="ECO:0000256" key="1">
    <source>
        <dbReference type="SAM" id="MobiDB-lite"/>
    </source>
</evidence>
<comment type="caution">
    <text evidence="4">The sequence shown here is derived from an EMBL/GenBank/DDBJ whole genome shotgun (WGS) entry which is preliminary data.</text>
</comment>
<keyword evidence="5" id="KW-1185">Reference proteome</keyword>
<organism evidence="4 5">
    <name type="scientific">Chitinimonas lacunae</name>
    <dbReference type="NCBI Taxonomy" id="1963018"/>
    <lineage>
        <taxon>Bacteria</taxon>
        <taxon>Pseudomonadati</taxon>
        <taxon>Pseudomonadota</taxon>
        <taxon>Betaproteobacteria</taxon>
        <taxon>Neisseriales</taxon>
        <taxon>Chitinibacteraceae</taxon>
        <taxon>Chitinimonas</taxon>
    </lineage>
</organism>
<feature type="region of interest" description="Disordered" evidence="1">
    <location>
        <begin position="170"/>
        <end position="194"/>
    </location>
</feature>
<accession>A0ABV8MVU5</accession>
<dbReference type="InterPro" id="IPR001623">
    <property type="entry name" value="DnaJ_domain"/>
</dbReference>
<protein>
    <submittedName>
        <fullName evidence="4">J domain-containing protein</fullName>
    </submittedName>
</protein>